<evidence type="ECO:0000256" key="1">
    <source>
        <dbReference type="SAM" id="MobiDB-lite"/>
    </source>
</evidence>
<feature type="non-terminal residue" evidence="2">
    <location>
        <position position="569"/>
    </location>
</feature>
<evidence type="ECO:0000313" key="2">
    <source>
        <dbReference type="EMBL" id="MQL77524.1"/>
    </source>
</evidence>
<feature type="compositionally biased region" description="Acidic residues" evidence="1">
    <location>
        <begin position="344"/>
        <end position="355"/>
    </location>
</feature>
<dbReference type="OrthoDB" id="2011366at2759"/>
<dbReference type="EMBL" id="NMUH01000353">
    <property type="protein sequence ID" value="MQL77524.1"/>
    <property type="molecule type" value="Genomic_DNA"/>
</dbReference>
<proteinExistence type="predicted"/>
<feature type="region of interest" description="Disordered" evidence="1">
    <location>
        <begin position="463"/>
        <end position="505"/>
    </location>
</feature>
<organism evidence="2 3">
    <name type="scientific">Colocasia esculenta</name>
    <name type="common">Wild taro</name>
    <name type="synonym">Arum esculentum</name>
    <dbReference type="NCBI Taxonomy" id="4460"/>
    <lineage>
        <taxon>Eukaryota</taxon>
        <taxon>Viridiplantae</taxon>
        <taxon>Streptophyta</taxon>
        <taxon>Embryophyta</taxon>
        <taxon>Tracheophyta</taxon>
        <taxon>Spermatophyta</taxon>
        <taxon>Magnoliopsida</taxon>
        <taxon>Liliopsida</taxon>
        <taxon>Araceae</taxon>
        <taxon>Aroideae</taxon>
        <taxon>Colocasieae</taxon>
        <taxon>Colocasia</taxon>
    </lineage>
</organism>
<gene>
    <name evidence="2" type="ORF">Taro_009944</name>
</gene>
<keyword evidence="3" id="KW-1185">Reference proteome</keyword>
<name>A0A843U730_COLES</name>
<comment type="caution">
    <text evidence="2">The sequence shown here is derived from an EMBL/GenBank/DDBJ whole genome shotgun (WGS) entry which is preliminary data.</text>
</comment>
<dbReference type="Proteomes" id="UP000652761">
    <property type="component" value="Unassembled WGS sequence"/>
</dbReference>
<protein>
    <submittedName>
        <fullName evidence="2">Uncharacterized protein</fullName>
    </submittedName>
</protein>
<sequence>MASVVARRVHVVVAQLAVDLLPMFFLVWRKVASKSRCGAPGHLRRICHCVLVLECFGFVPSGALVHCVVPWVAPGACDSTLCCVMCLIVSFVCHFTTSLGVGGVERSASRTLCVGLRPVVVPLPLWGGCFALSRCPVCRVASLVERCNTYLWLLSAWRWLVVSSGKEEGRVWCRGVVDLTSSEEEVANRREGPHWGSFFVKEGAFGATNVLELAADRADSGAEGKTRLDSGTESFIELSCLDLGCRGVQSAFLAQTRQSFVSLPRSTLVPEPHREVKRGAAAWPGCGVACVVCSWQLCLALPGRLEARAGWRAKRVRTARPLLSCQWRYDDEDDGILIKDQEDVPDQDPQEEEPQLESPQALPPPEQPPQLQDQPGPSTVTNVRHLSTVLIHSVDSSGPTEHRFCTLHASVDRRKSICRQFIGIPIPDSECVSLNSRNNFDLTAAHRMGYKMVDGVVTRELKGKAPAAAMDEDTEEDEAPGDEDDADEDSQSAPLDVPGDVASDDAAEPSLRNLIAQLQLQMTTGFNMLNARMDTMDTSIAALDIRMANISTKLHDNRRAPAPPVDDAA</sequence>
<feature type="region of interest" description="Disordered" evidence="1">
    <location>
        <begin position="344"/>
        <end position="379"/>
    </location>
</feature>
<evidence type="ECO:0000313" key="3">
    <source>
        <dbReference type="Proteomes" id="UP000652761"/>
    </source>
</evidence>
<feature type="compositionally biased region" description="Acidic residues" evidence="1">
    <location>
        <begin position="470"/>
        <end position="490"/>
    </location>
</feature>
<accession>A0A843U730</accession>
<reference evidence="2" key="1">
    <citation type="submission" date="2017-07" db="EMBL/GenBank/DDBJ databases">
        <title>Taro Niue Genome Assembly and Annotation.</title>
        <authorList>
            <person name="Atibalentja N."/>
            <person name="Keating K."/>
            <person name="Fields C.J."/>
        </authorList>
    </citation>
    <scope>NUCLEOTIDE SEQUENCE</scope>
    <source>
        <strain evidence="2">Niue_2</strain>
        <tissue evidence="2">Leaf</tissue>
    </source>
</reference>
<dbReference type="AlphaFoldDB" id="A0A843U730"/>